<feature type="transmembrane region" description="Helical" evidence="7">
    <location>
        <begin position="112"/>
        <end position="135"/>
    </location>
</feature>
<dbReference type="SUPFAM" id="SSF161098">
    <property type="entry name" value="MetI-like"/>
    <property type="match status" value="1"/>
</dbReference>
<evidence type="ECO:0000256" key="7">
    <source>
        <dbReference type="RuleBase" id="RU363032"/>
    </source>
</evidence>
<evidence type="ECO:0000256" key="1">
    <source>
        <dbReference type="ARBA" id="ARBA00004651"/>
    </source>
</evidence>
<organism evidence="9 10">
    <name type="scientific">Saccharolobus islandicus (strain M.14.25 / Kamchatka #1)</name>
    <name type="common">Sulfolobus islandicus</name>
    <dbReference type="NCBI Taxonomy" id="427317"/>
    <lineage>
        <taxon>Archaea</taxon>
        <taxon>Thermoproteota</taxon>
        <taxon>Thermoprotei</taxon>
        <taxon>Sulfolobales</taxon>
        <taxon>Sulfolobaceae</taxon>
        <taxon>Saccharolobus</taxon>
    </lineage>
</organism>
<sequence length="336" mass="36762">MTKVTYILYKLAIYVATFFVVITVNFILPRLMPGSALAVVISLIEGQNGVAATAGSSAIALEVSQLEAAFGLTPAPWYVQYAHYIQGIFTLNLGASITYYPTPVLSIILSGLPWTLFLVVVGAIIAFFLGSYLGSIAGFNRRSRKDLVILIITSILAALPSFVILMYLEMWLSVQHGIFLISFPSKINTSPNSIMALARFYTLPIIALMFTSLSGFVLGMRNNMLHTIRDNYVTYAEILGLDHNRIRKMVYKNSLLPNITAFAIILGLAISQSLTVEGLLTTPGVGFFFGLALTSKDLPLLQGIFLFIAIMLILSIAIVEAIYTILDPRARVSESE</sequence>
<dbReference type="GO" id="GO:0005886">
    <property type="term" value="C:plasma membrane"/>
    <property type="evidence" value="ECO:0007669"/>
    <property type="project" value="UniProtKB-SubCell"/>
</dbReference>
<accession>C3MS90</accession>
<comment type="similarity">
    <text evidence="7">Belongs to the binding-protein-dependent transport system permease family.</text>
</comment>
<evidence type="ECO:0000256" key="2">
    <source>
        <dbReference type="ARBA" id="ARBA00022448"/>
    </source>
</evidence>
<dbReference type="EMBL" id="CP001400">
    <property type="protein sequence ID" value="ACP39033.1"/>
    <property type="molecule type" value="Genomic_DNA"/>
</dbReference>
<keyword evidence="2 7" id="KW-0813">Transport</keyword>
<evidence type="ECO:0000256" key="5">
    <source>
        <dbReference type="ARBA" id="ARBA00022989"/>
    </source>
</evidence>
<dbReference type="Proteomes" id="UP000001350">
    <property type="component" value="Chromosome"/>
</dbReference>
<gene>
    <name evidence="9" type="ordered locus">M1425_2302</name>
</gene>
<dbReference type="CDD" id="cd06261">
    <property type="entry name" value="TM_PBP2"/>
    <property type="match status" value="1"/>
</dbReference>
<evidence type="ECO:0000313" key="9">
    <source>
        <dbReference type="EMBL" id="ACP39033.1"/>
    </source>
</evidence>
<dbReference type="AlphaFoldDB" id="C3MS90"/>
<feature type="transmembrane region" description="Helical" evidence="7">
    <location>
        <begin position="6"/>
        <end position="28"/>
    </location>
</feature>
<evidence type="ECO:0000259" key="8">
    <source>
        <dbReference type="PROSITE" id="PS50928"/>
    </source>
</evidence>
<dbReference type="Pfam" id="PF00528">
    <property type="entry name" value="BPD_transp_1"/>
    <property type="match status" value="1"/>
</dbReference>
<feature type="domain" description="ABC transmembrane type-1" evidence="8">
    <location>
        <begin position="112"/>
        <end position="323"/>
    </location>
</feature>
<feature type="transmembrane region" description="Helical" evidence="7">
    <location>
        <begin position="255"/>
        <end position="280"/>
    </location>
</feature>
<dbReference type="PANTHER" id="PTHR43163:SF6">
    <property type="entry name" value="DIPEPTIDE TRANSPORT SYSTEM PERMEASE PROTEIN DPPB-RELATED"/>
    <property type="match status" value="1"/>
</dbReference>
<dbReference type="PANTHER" id="PTHR43163">
    <property type="entry name" value="DIPEPTIDE TRANSPORT SYSTEM PERMEASE PROTEIN DPPB-RELATED"/>
    <property type="match status" value="1"/>
</dbReference>
<evidence type="ECO:0000256" key="6">
    <source>
        <dbReference type="ARBA" id="ARBA00023136"/>
    </source>
</evidence>
<protein>
    <submittedName>
        <fullName evidence="9">Binding-protein-dependent transport systems inner membrane component</fullName>
    </submittedName>
</protein>
<feature type="transmembrane region" description="Helical" evidence="7">
    <location>
        <begin position="300"/>
        <end position="326"/>
    </location>
</feature>
<keyword evidence="3" id="KW-1003">Cell membrane</keyword>
<keyword evidence="5 7" id="KW-1133">Transmembrane helix</keyword>
<name>C3MS90_SACI4</name>
<reference evidence="9 10" key="1">
    <citation type="journal article" date="2009" name="Proc. Natl. Acad. Sci. U.S.A.">
        <title>Biogeography of the Sulfolobus islandicus pan-genome.</title>
        <authorList>
            <person name="Reno M.L."/>
            <person name="Held N.L."/>
            <person name="Fields C.J."/>
            <person name="Burke P.V."/>
            <person name="Whitaker R.J."/>
        </authorList>
    </citation>
    <scope>NUCLEOTIDE SEQUENCE [LARGE SCALE GENOMIC DNA]</scope>
    <source>
        <strain evidence="10">M.14.25 / Kamchatka #1</strain>
    </source>
</reference>
<dbReference type="HOGENOM" id="CLU_036879_1_0_2"/>
<evidence type="ECO:0000256" key="3">
    <source>
        <dbReference type="ARBA" id="ARBA00022475"/>
    </source>
</evidence>
<proteinExistence type="inferred from homology"/>
<evidence type="ECO:0000256" key="4">
    <source>
        <dbReference type="ARBA" id="ARBA00022692"/>
    </source>
</evidence>
<dbReference type="KEGG" id="sia:M1425_2302"/>
<dbReference type="Gene3D" id="1.10.3720.10">
    <property type="entry name" value="MetI-like"/>
    <property type="match status" value="1"/>
</dbReference>
<keyword evidence="6 7" id="KW-0472">Membrane</keyword>
<comment type="subcellular location">
    <subcellularLocation>
        <location evidence="1 7">Cell membrane</location>
        <topology evidence="1 7">Multi-pass membrane protein</topology>
    </subcellularLocation>
</comment>
<dbReference type="InterPro" id="IPR000515">
    <property type="entry name" value="MetI-like"/>
</dbReference>
<feature type="transmembrane region" description="Helical" evidence="7">
    <location>
        <begin position="147"/>
        <end position="168"/>
    </location>
</feature>
<evidence type="ECO:0000313" key="10">
    <source>
        <dbReference type="Proteomes" id="UP000001350"/>
    </source>
</evidence>
<dbReference type="GO" id="GO:0055085">
    <property type="term" value="P:transmembrane transport"/>
    <property type="evidence" value="ECO:0007669"/>
    <property type="project" value="InterPro"/>
</dbReference>
<dbReference type="InterPro" id="IPR035906">
    <property type="entry name" value="MetI-like_sf"/>
</dbReference>
<feature type="transmembrane region" description="Helical" evidence="7">
    <location>
        <begin position="200"/>
        <end position="219"/>
    </location>
</feature>
<keyword evidence="4 7" id="KW-0812">Transmembrane</keyword>
<dbReference type="PROSITE" id="PS50928">
    <property type="entry name" value="ABC_TM1"/>
    <property type="match status" value="1"/>
</dbReference>